<feature type="domain" description="Fatty acid hydroxylase" evidence="8">
    <location>
        <begin position="121"/>
        <end position="255"/>
    </location>
</feature>
<dbReference type="GO" id="GO:0012505">
    <property type="term" value="C:endomembrane system"/>
    <property type="evidence" value="ECO:0007669"/>
    <property type="project" value="UniProtKB-SubCell"/>
</dbReference>
<keyword evidence="4" id="KW-0560">Oxidoreductase</keyword>
<dbReference type="AlphaFoldDB" id="A0A1Q9A4Q4"/>
<keyword evidence="6 7" id="KW-0472">Membrane</keyword>
<keyword evidence="2 7" id="KW-0812">Transmembrane</keyword>
<dbReference type="Proteomes" id="UP000185598">
    <property type="component" value="Unassembled WGS sequence"/>
</dbReference>
<dbReference type="STRING" id="887144.BJF91_21210"/>
<feature type="transmembrane region" description="Helical" evidence="7">
    <location>
        <begin position="117"/>
        <end position="135"/>
    </location>
</feature>
<evidence type="ECO:0000313" key="10">
    <source>
        <dbReference type="EMBL" id="OLP49544.1"/>
    </source>
</evidence>
<dbReference type="InterPro" id="IPR006694">
    <property type="entry name" value="Fatty_acid_hydroxylase"/>
</dbReference>
<dbReference type="GO" id="GO:0005506">
    <property type="term" value="F:iron ion binding"/>
    <property type="evidence" value="ECO:0007669"/>
    <property type="project" value="InterPro"/>
</dbReference>
<organism evidence="10 11">
    <name type="scientific">Allorhizobium taibaishanense</name>
    <dbReference type="NCBI Taxonomy" id="887144"/>
    <lineage>
        <taxon>Bacteria</taxon>
        <taxon>Pseudomonadati</taxon>
        <taxon>Pseudomonadota</taxon>
        <taxon>Alphaproteobacteria</taxon>
        <taxon>Hyphomicrobiales</taxon>
        <taxon>Rhizobiaceae</taxon>
        <taxon>Rhizobium/Agrobacterium group</taxon>
        <taxon>Allorhizobium</taxon>
    </lineage>
</organism>
<dbReference type="PANTHER" id="PTHR21624:SF1">
    <property type="entry name" value="ALKYLGLYCEROL MONOOXYGENASE"/>
    <property type="match status" value="1"/>
</dbReference>
<evidence type="ECO:0000256" key="3">
    <source>
        <dbReference type="ARBA" id="ARBA00022989"/>
    </source>
</evidence>
<feature type="transmembrane region" description="Helical" evidence="7">
    <location>
        <begin position="34"/>
        <end position="55"/>
    </location>
</feature>
<feature type="transmembrane region" description="Helical" evidence="7">
    <location>
        <begin position="7"/>
        <end position="28"/>
    </location>
</feature>
<evidence type="ECO:0000256" key="5">
    <source>
        <dbReference type="ARBA" id="ARBA00023098"/>
    </source>
</evidence>
<feature type="transmembrane region" description="Helical" evidence="7">
    <location>
        <begin position="182"/>
        <end position="205"/>
    </location>
</feature>
<dbReference type="GO" id="GO:0008610">
    <property type="term" value="P:lipid biosynthetic process"/>
    <property type="evidence" value="ECO:0007669"/>
    <property type="project" value="InterPro"/>
</dbReference>
<keyword evidence="3 7" id="KW-1133">Transmembrane helix</keyword>
<accession>A0A1Q9A4Q4</accession>
<dbReference type="GO" id="GO:0050479">
    <property type="term" value="F:glyceryl-ether monooxygenase activity"/>
    <property type="evidence" value="ECO:0007669"/>
    <property type="project" value="TreeGrafter"/>
</dbReference>
<protein>
    <submittedName>
        <fullName evidence="9 10">Sterol desaturase</fullName>
    </submittedName>
</protein>
<evidence type="ECO:0000313" key="11">
    <source>
        <dbReference type="Proteomes" id="UP000185598"/>
    </source>
</evidence>
<evidence type="ECO:0000256" key="7">
    <source>
        <dbReference type="SAM" id="Phobius"/>
    </source>
</evidence>
<evidence type="ECO:0000256" key="1">
    <source>
        <dbReference type="ARBA" id="ARBA00004127"/>
    </source>
</evidence>
<keyword evidence="11" id="KW-1185">Reference proteome</keyword>
<dbReference type="Pfam" id="PF04116">
    <property type="entry name" value="FA_hydroxylase"/>
    <property type="match status" value="1"/>
</dbReference>
<comment type="caution">
    <text evidence="10">The sequence shown here is derived from an EMBL/GenBank/DDBJ whole genome shotgun (WGS) entry which is preliminary data.</text>
</comment>
<dbReference type="OrthoDB" id="9770329at2"/>
<evidence type="ECO:0000313" key="9">
    <source>
        <dbReference type="EMBL" id="MBB4006629.1"/>
    </source>
</evidence>
<gene>
    <name evidence="10" type="ORF">BJF91_21210</name>
    <name evidence="9" type="ORF">GGQ71_000865</name>
</gene>
<reference evidence="9 12" key="2">
    <citation type="submission" date="2020-08" db="EMBL/GenBank/DDBJ databases">
        <title>Genomic Encyclopedia of Type Strains, Phase IV (KMG-IV): sequencing the most valuable type-strain genomes for metagenomic binning, comparative biology and taxonomic classification.</title>
        <authorList>
            <person name="Goeker M."/>
        </authorList>
    </citation>
    <scope>NUCLEOTIDE SEQUENCE [LARGE SCALE GENOMIC DNA]</scope>
    <source>
        <strain evidence="9 12">DSM 100021</strain>
    </source>
</reference>
<evidence type="ECO:0000256" key="4">
    <source>
        <dbReference type="ARBA" id="ARBA00023002"/>
    </source>
</evidence>
<dbReference type="RefSeq" id="WP_075615335.1">
    <property type="nucleotide sequence ID" value="NZ_JACIED010000001.1"/>
</dbReference>
<evidence type="ECO:0000256" key="2">
    <source>
        <dbReference type="ARBA" id="ARBA00022692"/>
    </source>
</evidence>
<comment type="subcellular location">
    <subcellularLocation>
        <location evidence="1">Endomembrane system</location>
        <topology evidence="1">Multi-pass membrane protein</topology>
    </subcellularLocation>
</comment>
<reference evidence="10 11" key="1">
    <citation type="submission" date="2016-09" db="EMBL/GenBank/DDBJ databases">
        <title>Rhizobium oryziradicis sp. nov., isolated from the root of rice.</title>
        <authorList>
            <person name="Zhao J."/>
            <person name="Zhang X."/>
        </authorList>
    </citation>
    <scope>NUCLEOTIDE SEQUENCE [LARGE SCALE GENOMIC DNA]</scope>
    <source>
        <strain evidence="10 11">14971</strain>
    </source>
</reference>
<name>A0A1Q9A4Q4_9HYPH</name>
<evidence type="ECO:0000313" key="12">
    <source>
        <dbReference type="Proteomes" id="UP000544107"/>
    </source>
</evidence>
<dbReference type="EMBL" id="MKIN01000022">
    <property type="protein sequence ID" value="OLP49544.1"/>
    <property type="molecule type" value="Genomic_DNA"/>
</dbReference>
<dbReference type="EMBL" id="JACIED010000001">
    <property type="protein sequence ID" value="MBB4006629.1"/>
    <property type="molecule type" value="Genomic_DNA"/>
</dbReference>
<evidence type="ECO:0000259" key="8">
    <source>
        <dbReference type="Pfam" id="PF04116"/>
    </source>
</evidence>
<dbReference type="PANTHER" id="PTHR21624">
    <property type="entry name" value="STEROL DESATURASE-RELATED PROTEIN"/>
    <property type="match status" value="1"/>
</dbReference>
<feature type="transmembrane region" description="Helical" evidence="7">
    <location>
        <begin position="76"/>
        <end position="97"/>
    </location>
</feature>
<evidence type="ECO:0000256" key="6">
    <source>
        <dbReference type="ARBA" id="ARBA00023136"/>
    </source>
</evidence>
<keyword evidence="5" id="KW-0443">Lipid metabolism</keyword>
<dbReference type="GO" id="GO:0006643">
    <property type="term" value="P:membrane lipid metabolic process"/>
    <property type="evidence" value="ECO:0007669"/>
    <property type="project" value="TreeGrafter"/>
</dbReference>
<sequence>MVHLKSFTAFLVWPGVFLFGLTGSYFAFSSPHPLAAFVAVYIGAFALLGLSERLLPYEPEWLDGDGETFNDVAHTLLTKGLVEFVSGLTVIFPMAAAKVLQPLAALEFHLWPTGLPMALQVVLGLIIAEFGLYWAHRIAHERLYFWRFHALHHSVARLWVVNTGRFHVMDSLFKVALSQAPLYLLGAPVSVFLWIGAVTAFVGILTHCNVAVQTGILDYVFSTPRLHRWHHSKDLREGNTNYGENLVLFDLLFRTYYNPAHGPSTNIGISGKVSDTFIGQLVQPFTVKGQRQILGARPASEPVIAASTDAQNSRLINTLSSDSAPPPKAA</sequence>
<proteinExistence type="predicted"/>
<dbReference type="GO" id="GO:0016020">
    <property type="term" value="C:membrane"/>
    <property type="evidence" value="ECO:0007669"/>
    <property type="project" value="GOC"/>
</dbReference>
<dbReference type="Proteomes" id="UP000544107">
    <property type="component" value="Unassembled WGS sequence"/>
</dbReference>
<dbReference type="InterPro" id="IPR051689">
    <property type="entry name" value="Sterol_desaturase/TMEM195"/>
</dbReference>